<organism evidence="2 3">
    <name type="scientific">Nostoc punctiforme (strain ATCC 29133 / PCC 73102)</name>
    <dbReference type="NCBI Taxonomy" id="63737"/>
    <lineage>
        <taxon>Bacteria</taxon>
        <taxon>Bacillati</taxon>
        <taxon>Cyanobacteriota</taxon>
        <taxon>Cyanophyceae</taxon>
        <taxon>Nostocales</taxon>
        <taxon>Nostocaceae</taxon>
        <taxon>Nostoc</taxon>
    </lineage>
</organism>
<sequence>MKLAKDISIAAFAVAISVATIVKPTQAALVNYGFTVNATSGDNPGQYFGSFQYNDSILTSIGEETLGVSNGLSIAFDYLGSQYTEASDFDYPVSPVVSFTDGNLSGLSYLVEDQFFIGNDPGNPNTGGTKFYSILSADLLSTTELGTVSYSKSTPVPEPMTLGGIAMAGAMALGMKRKKKLSGVN</sequence>
<evidence type="ECO:0000313" key="2">
    <source>
        <dbReference type="EMBL" id="ACC83869.1"/>
    </source>
</evidence>
<feature type="signal peptide" evidence="1">
    <location>
        <begin position="1"/>
        <end position="27"/>
    </location>
</feature>
<proteinExistence type="predicted"/>
<dbReference type="Proteomes" id="UP000001191">
    <property type="component" value="Chromosome"/>
</dbReference>
<evidence type="ECO:0000313" key="3">
    <source>
        <dbReference type="Proteomes" id="UP000001191"/>
    </source>
</evidence>
<dbReference type="PhylomeDB" id="B2J6U3"/>
<dbReference type="InterPro" id="IPR026374">
    <property type="entry name" value="Cyano_PEP"/>
</dbReference>
<accession>B2J6U3</accession>
<dbReference type="HOGENOM" id="CLU_121348_0_0_3"/>
<dbReference type="KEGG" id="npu:Npun_F5564"/>
<dbReference type="InterPro" id="IPR013424">
    <property type="entry name" value="Ice-binding_C"/>
</dbReference>
<keyword evidence="1" id="KW-0732">Signal</keyword>
<dbReference type="EnsemblBacteria" id="ACC83869">
    <property type="protein sequence ID" value="ACC83869"/>
    <property type="gene ID" value="Npun_F5564"/>
</dbReference>
<protein>
    <recommendedName>
        <fullName evidence="4">PEP-CTERM protein-sorting domain-containing protein</fullName>
    </recommendedName>
</protein>
<evidence type="ECO:0008006" key="4">
    <source>
        <dbReference type="Google" id="ProtNLM"/>
    </source>
</evidence>
<feature type="chain" id="PRO_5002779108" description="PEP-CTERM protein-sorting domain-containing protein" evidence="1">
    <location>
        <begin position="28"/>
        <end position="185"/>
    </location>
</feature>
<dbReference type="NCBIfam" id="TIGR04155">
    <property type="entry name" value="cyano_PEP"/>
    <property type="match status" value="1"/>
</dbReference>
<keyword evidence="3" id="KW-1185">Reference proteome</keyword>
<dbReference type="RefSeq" id="WP_012411813.1">
    <property type="nucleotide sequence ID" value="NC_010628.1"/>
</dbReference>
<reference evidence="2 3" key="2">
    <citation type="journal article" date="2013" name="Plant Physiol.">
        <title>A Nostoc punctiforme Sugar Transporter Necessary to Establish a Cyanobacterium-Plant Symbiosis.</title>
        <authorList>
            <person name="Ekman M."/>
            <person name="Picossi S."/>
            <person name="Campbell E.L."/>
            <person name="Meeks J.C."/>
            <person name="Flores E."/>
        </authorList>
    </citation>
    <scope>NUCLEOTIDE SEQUENCE [LARGE SCALE GENOMIC DNA]</scope>
    <source>
        <strain evidence="3">ATCC 29133 / PCC 73102</strain>
    </source>
</reference>
<dbReference type="AlphaFoldDB" id="B2J6U3"/>
<dbReference type="NCBIfam" id="TIGR02595">
    <property type="entry name" value="PEP_CTERM"/>
    <property type="match status" value="1"/>
</dbReference>
<evidence type="ECO:0000256" key="1">
    <source>
        <dbReference type="SAM" id="SignalP"/>
    </source>
</evidence>
<reference evidence="3" key="1">
    <citation type="submission" date="2008-04" db="EMBL/GenBank/DDBJ databases">
        <title>Complete sequence of chromosome of Nostoc punctiforme ATCC 29133.</title>
        <authorList>
            <consortium name="US DOE Joint Genome Institute"/>
            <person name="Copeland A."/>
            <person name="Lucas S."/>
            <person name="Lapidus A."/>
            <person name="Glavina del Rio T."/>
            <person name="Dalin E."/>
            <person name="Tice H."/>
            <person name="Pitluck S."/>
            <person name="Chain P."/>
            <person name="Malfatti S."/>
            <person name="Shin M."/>
            <person name="Vergez L."/>
            <person name="Schmutz J."/>
            <person name="Larimer F."/>
            <person name="Land M."/>
            <person name="Hauser L."/>
            <person name="Kyrpides N."/>
            <person name="Kim E."/>
            <person name="Meeks J.C."/>
            <person name="Elhai J."/>
            <person name="Campbell E.L."/>
            <person name="Thiel T."/>
            <person name="Longmire J."/>
            <person name="Potts M."/>
            <person name="Atlas R."/>
        </authorList>
    </citation>
    <scope>NUCLEOTIDE SEQUENCE [LARGE SCALE GENOMIC DNA]</scope>
    <source>
        <strain evidence="3">ATCC 29133 / PCC 73102</strain>
    </source>
</reference>
<gene>
    <name evidence="2" type="ordered locus">Npun_F5564</name>
</gene>
<dbReference type="EMBL" id="CP001037">
    <property type="protein sequence ID" value="ACC83869.1"/>
    <property type="molecule type" value="Genomic_DNA"/>
</dbReference>
<dbReference type="OrthoDB" id="467621at2"/>
<name>B2J6U3_NOSP7</name>